<dbReference type="Pfam" id="PF04356">
    <property type="entry name" value="DUF489"/>
    <property type="match status" value="1"/>
</dbReference>
<accession>A4BTH2</accession>
<dbReference type="PANTHER" id="PTHR38100:SF1">
    <property type="entry name" value="HIGH FREQUENCY LYSOGENIZATION PROTEIN HFLD"/>
    <property type="match status" value="1"/>
</dbReference>
<organism evidence="5 6">
    <name type="scientific">Nitrococcus mobilis Nb-231</name>
    <dbReference type="NCBI Taxonomy" id="314278"/>
    <lineage>
        <taxon>Bacteria</taxon>
        <taxon>Pseudomonadati</taxon>
        <taxon>Pseudomonadota</taxon>
        <taxon>Gammaproteobacteria</taxon>
        <taxon>Chromatiales</taxon>
        <taxon>Ectothiorhodospiraceae</taxon>
        <taxon>Nitrococcus</taxon>
    </lineage>
</organism>
<dbReference type="NCBIfam" id="NF001246">
    <property type="entry name" value="PRK00218.1-2"/>
    <property type="match status" value="1"/>
</dbReference>
<dbReference type="PANTHER" id="PTHR38100">
    <property type="entry name" value="HIGH FREQUENCY LYSOGENIZATION PROTEIN HFLD"/>
    <property type="match status" value="1"/>
</dbReference>
<comment type="subcellular location">
    <subcellularLocation>
        <location evidence="4">Cytoplasm</location>
    </subcellularLocation>
    <subcellularLocation>
        <location evidence="4">Cell membrane</location>
        <topology evidence="4">Peripheral membrane protein</topology>
        <orientation evidence="4">Cytoplasmic side</orientation>
    </subcellularLocation>
</comment>
<dbReference type="EMBL" id="AAOF01000014">
    <property type="protein sequence ID" value="EAR20928.1"/>
    <property type="molecule type" value="Genomic_DNA"/>
</dbReference>
<dbReference type="Gene3D" id="1.10.3890.10">
    <property type="entry name" value="HflD-like"/>
    <property type="match status" value="1"/>
</dbReference>
<proteinExistence type="inferred from homology"/>
<dbReference type="AlphaFoldDB" id="A4BTH2"/>
<dbReference type="HAMAP" id="MF_00695">
    <property type="entry name" value="HflD_protein"/>
    <property type="match status" value="1"/>
</dbReference>
<evidence type="ECO:0000256" key="4">
    <source>
        <dbReference type="HAMAP-Rule" id="MF_00695"/>
    </source>
</evidence>
<keyword evidence="2 4" id="KW-0963">Cytoplasm</keyword>
<dbReference type="STRING" id="314278.NB231_00045"/>
<dbReference type="InterPro" id="IPR035932">
    <property type="entry name" value="HflD-like_sf"/>
</dbReference>
<dbReference type="GO" id="GO:0005886">
    <property type="term" value="C:plasma membrane"/>
    <property type="evidence" value="ECO:0007669"/>
    <property type="project" value="UniProtKB-SubCell"/>
</dbReference>
<sequence>MESPDSEQVLALAGMVQALAQVRQVARYGHSDPRRTEPCLRALLGIYAGDTAALYGGRDQLQPGLHLLADHLTHPSEVQLTRYLVSVLHLERKLTANHRRFREVTEGVRRAAEQAAYFGLLHDNVIRNLGGLYTEAVSSIRPPIIVSGERAHLDDPRNAALIRALLLSAIRAASLWRRAGGNRLRLIFFRQRLIAEAHRQLATS</sequence>
<comment type="similarity">
    <text evidence="4">Belongs to the HflD family.</text>
</comment>
<evidence type="ECO:0000256" key="1">
    <source>
        <dbReference type="ARBA" id="ARBA00022475"/>
    </source>
</evidence>
<evidence type="ECO:0000256" key="2">
    <source>
        <dbReference type="ARBA" id="ARBA00022490"/>
    </source>
</evidence>
<dbReference type="SUPFAM" id="SSF101322">
    <property type="entry name" value="YcfC-like"/>
    <property type="match status" value="1"/>
</dbReference>
<dbReference type="RefSeq" id="WP_004998513.1">
    <property type="nucleotide sequence ID" value="NZ_CH672427.1"/>
</dbReference>
<keyword evidence="3 4" id="KW-0472">Membrane</keyword>
<dbReference type="Proteomes" id="UP000003374">
    <property type="component" value="Unassembled WGS sequence"/>
</dbReference>
<dbReference type="HOGENOM" id="CLU_098920_0_0_6"/>
<keyword evidence="6" id="KW-1185">Reference proteome</keyword>
<dbReference type="GO" id="GO:0005737">
    <property type="term" value="C:cytoplasm"/>
    <property type="evidence" value="ECO:0007669"/>
    <property type="project" value="UniProtKB-SubCell"/>
</dbReference>
<keyword evidence="1 4" id="KW-1003">Cell membrane</keyword>
<evidence type="ECO:0000313" key="6">
    <source>
        <dbReference type="Proteomes" id="UP000003374"/>
    </source>
</evidence>
<reference evidence="5 6" key="1">
    <citation type="submission" date="2006-02" db="EMBL/GenBank/DDBJ databases">
        <authorList>
            <person name="Waterbury J."/>
            <person name="Ferriera S."/>
            <person name="Johnson J."/>
            <person name="Kravitz S."/>
            <person name="Halpern A."/>
            <person name="Remington K."/>
            <person name="Beeson K."/>
            <person name="Tran B."/>
            <person name="Rogers Y.-H."/>
            <person name="Friedman R."/>
            <person name="Venter J.C."/>
        </authorList>
    </citation>
    <scope>NUCLEOTIDE SEQUENCE [LARGE SCALE GENOMIC DNA]</scope>
    <source>
        <strain evidence="5 6">Nb-231</strain>
    </source>
</reference>
<dbReference type="eggNOG" id="COG2915">
    <property type="taxonomic scope" value="Bacteria"/>
</dbReference>
<evidence type="ECO:0000313" key="5">
    <source>
        <dbReference type="EMBL" id="EAR20928.1"/>
    </source>
</evidence>
<evidence type="ECO:0000256" key="3">
    <source>
        <dbReference type="ARBA" id="ARBA00023136"/>
    </source>
</evidence>
<name>A4BTH2_9GAMM</name>
<dbReference type="InterPro" id="IPR007451">
    <property type="entry name" value="HflD"/>
</dbReference>
<dbReference type="OrthoDB" id="9788031at2"/>
<protein>
    <recommendedName>
        <fullName evidence="4">High frequency lysogenization protein HflD homolog</fullName>
    </recommendedName>
</protein>
<gene>
    <name evidence="4" type="primary">hflD</name>
    <name evidence="5" type="ORF">NB231_00045</name>
</gene>
<comment type="caution">
    <text evidence="5">The sequence shown here is derived from an EMBL/GenBank/DDBJ whole genome shotgun (WGS) entry which is preliminary data.</text>
</comment>